<evidence type="ECO:0000313" key="3">
    <source>
        <dbReference type="EMBL" id="MBC5735867.1"/>
    </source>
</evidence>
<comment type="caution">
    <text evidence="3">The sequence shown here is derived from an EMBL/GenBank/DDBJ whole genome shotgun (WGS) entry which is preliminary data.</text>
</comment>
<dbReference type="InterPro" id="IPR001307">
    <property type="entry name" value="Thiosulphate_STrfase_CS"/>
</dbReference>
<dbReference type="PROSITE" id="PS51257">
    <property type="entry name" value="PROKAR_LIPOPROTEIN"/>
    <property type="match status" value="1"/>
</dbReference>
<dbReference type="SMART" id="SM00450">
    <property type="entry name" value="RHOD"/>
    <property type="match status" value="1"/>
</dbReference>
<dbReference type="GO" id="GO:0004792">
    <property type="term" value="F:thiosulfate-cyanide sulfurtransferase activity"/>
    <property type="evidence" value="ECO:0007669"/>
    <property type="project" value="InterPro"/>
</dbReference>
<feature type="domain" description="Rhodanese" evidence="2">
    <location>
        <begin position="45"/>
        <end position="131"/>
    </location>
</feature>
<reference evidence="3" key="1">
    <citation type="submission" date="2020-08" db="EMBL/GenBank/DDBJ databases">
        <title>Genome public.</title>
        <authorList>
            <person name="Liu C."/>
            <person name="Sun Q."/>
        </authorList>
    </citation>
    <scope>NUCLEOTIDE SEQUENCE</scope>
    <source>
        <strain evidence="3">NSJ-52</strain>
    </source>
</reference>
<dbReference type="PANTHER" id="PTHR44086">
    <property type="entry name" value="THIOSULFATE SULFURTRANSFERASE RDL2, MITOCHONDRIAL-RELATED"/>
    <property type="match status" value="1"/>
</dbReference>
<keyword evidence="4" id="KW-1185">Reference proteome</keyword>
<feature type="chain" id="PRO_5039664165" evidence="1">
    <location>
        <begin position="23"/>
        <end position="134"/>
    </location>
</feature>
<evidence type="ECO:0000256" key="1">
    <source>
        <dbReference type="SAM" id="SignalP"/>
    </source>
</evidence>
<dbReference type="Pfam" id="PF00581">
    <property type="entry name" value="Rhodanese"/>
    <property type="match status" value="1"/>
</dbReference>
<dbReference type="PROSITE" id="PS50206">
    <property type="entry name" value="RHODANESE_3"/>
    <property type="match status" value="1"/>
</dbReference>
<dbReference type="EMBL" id="JACOPQ010000002">
    <property type="protein sequence ID" value="MBC5735867.1"/>
    <property type="molecule type" value="Genomic_DNA"/>
</dbReference>
<accession>A0A8J6JIF5</accession>
<dbReference type="InterPro" id="IPR036873">
    <property type="entry name" value="Rhodanese-like_dom_sf"/>
</dbReference>
<organism evidence="3 4">
    <name type="scientific">Lawsonibacter faecis</name>
    <dbReference type="NCBI Taxonomy" id="2763052"/>
    <lineage>
        <taxon>Bacteria</taxon>
        <taxon>Bacillati</taxon>
        <taxon>Bacillota</taxon>
        <taxon>Clostridia</taxon>
        <taxon>Eubacteriales</taxon>
        <taxon>Oscillospiraceae</taxon>
        <taxon>Lawsonibacter</taxon>
    </lineage>
</organism>
<dbReference type="Proteomes" id="UP000607645">
    <property type="component" value="Unassembled WGS sequence"/>
</dbReference>
<dbReference type="CDD" id="cd00158">
    <property type="entry name" value="RHOD"/>
    <property type="match status" value="1"/>
</dbReference>
<dbReference type="AlphaFoldDB" id="A0A8J6JIF5"/>
<sequence>MRRTAVGALVLAGLLVMSACGAGGQKGGEDAYHKITAEEAKAMMDEGGVTIVDVRTAEEYGQGHVPGAVLLPNEDIGDADPEALPDKDAVLLVYCRSGRRSKAASDKLVALGYENVYDFGGIIDWPYDTVAGED</sequence>
<evidence type="ECO:0000313" key="4">
    <source>
        <dbReference type="Proteomes" id="UP000607645"/>
    </source>
</evidence>
<feature type="signal peptide" evidence="1">
    <location>
        <begin position="1"/>
        <end position="22"/>
    </location>
</feature>
<dbReference type="PROSITE" id="PS00380">
    <property type="entry name" value="RHODANESE_1"/>
    <property type="match status" value="1"/>
</dbReference>
<dbReference type="InterPro" id="IPR001763">
    <property type="entry name" value="Rhodanese-like_dom"/>
</dbReference>
<proteinExistence type="predicted"/>
<keyword evidence="1" id="KW-0732">Signal</keyword>
<name>A0A8J6JIF5_9FIRM</name>
<dbReference type="PANTHER" id="PTHR44086:SF10">
    <property type="entry name" value="THIOSULFATE SULFURTRANSFERASE_RHODANESE-LIKE DOMAIN-CONTAINING PROTEIN 3"/>
    <property type="match status" value="1"/>
</dbReference>
<gene>
    <name evidence="3" type="ORF">H8S62_02420</name>
</gene>
<evidence type="ECO:0000259" key="2">
    <source>
        <dbReference type="PROSITE" id="PS50206"/>
    </source>
</evidence>
<protein>
    <submittedName>
        <fullName evidence="3">Rhodanese-like domain-containing protein</fullName>
    </submittedName>
</protein>
<dbReference type="SUPFAM" id="SSF52821">
    <property type="entry name" value="Rhodanese/Cell cycle control phosphatase"/>
    <property type="match status" value="1"/>
</dbReference>
<dbReference type="Gene3D" id="3.40.250.10">
    <property type="entry name" value="Rhodanese-like domain"/>
    <property type="match status" value="1"/>
</dbReference>